<keyword evidence="2" id="KW-1185">Reference proteome</keyword>
<reference evidence="1 2" key="1">
    <citation type="journal article" date="2006" name="J. Gen. Virol.">
        <title>Sequence analysis of the Choristoneura occidentalis granulovirus genome.</title>
        <authorList>
            <person name="Escasa S.R."/>
            <person name="Lauzon H.A.M."/>
            <person name="Mathur A.C."/>
            <person name="Krell P.J."/>
            <person name="Arif B.M."/>
        </authorList>
    </citation>
    <scope>NUCLEOTIDE SEQUENCE [LARGE SCALE GENOMIC DNA]</scope>
</reference>
<evidence type="ECO:0000313" key="2">
    <source>
        <dbReference type="Proteomes" id="UP000202317"/>
    </source>
</evidence>
<evidence type="ECO:0000313" key="1">
    <source>
        <dbReference type="EMBL" id="ABC61174.1"/>
    </source>
</evidence>
<accession>A0ACD6B579</accession>
<dbReference type="Proteomes" id="UP000202317">
    <property type="component" value="Segment"/>
</dbReference>
<dbReference type="OrthoDB" id="5447at10239"/>
<proteinExistence type="predicted"/>
<protein>
    <submittedName>
        <fullName evidence="1">Uncharacterized protein</fullName>
    </submittedName>
</protein>
<name>A0ACD6B579_9BBAC</name>
<dbReference type="EMBL" id="DQ333351">
    <property type="protein sequence ID" value="ABC61174.1"/>
    <property type="molecule type" value="Genomic_DNA"/>
</dbReference>
<dbReference type="Pfam" id="PF05054">
    <property type="entry name" value="AcMNPV_Ac109"/>
    <property type="match status" value="2"/>
</dbReference>
<organism evidence="1 2">
    <name type="scientific">Choristoneura occidentalis granulovirus</name>
    <dbReference type="NCBI Taxonomy" id="364745"/>
    <lineage>
        <taxon>Viruses</taxon>
        <taxon>Viruses incertae sedis</taxon>
        <taxon>Naldaviricetes</taxon>
        <taxon>Lefavirales</taxon>
        <taxon>Baculoviridae</taxon>
        <taxon>Betabaculovirus</taxon>
        <taxon>Betabaculovirus chofumiferanae</taxon>
    </lineage>
</organism>
<sequence length="343" mass="39399">MICLDSVHVFISDKYILFPYKNVIVQDNATDLTIFVPTFADEKVIIKEVFTNFNKVRVLKYVSNFEENEDIKKGVVVYWNAILPIKVTGVGTTLIFNVVLSDNLYFCKNVTIDRTQYNNHCPLQVDYEEGMVCLKGELAGDSQELDKTSNKSNFFIHFDKETPMGIKILNTKRFLIALSNNVSRVKVCVYLNYDELTTIHKELSWESTRKQIRGGPRNDCNVFSRPSYKYIVDSLELLGINTNDIGTLHDLVNIFNPLILRYKLVPNIFVELNNLNGTEKHVRLYCKYEGVAITNAGPVPLNMPTKNPHPFTYKPLMPPSSSFYKEIGYKNAFVHAPVYNYFL</sequence>
<dbReference type="KEGG" id="vg:4155862"/>
<dbReference type="InterPro" id="IPR007748">
    <property type="entry name" value="AcMNPV_Orf109"/>
</dbReference>